<dbReference type="GO" id="GO:0016829">
    <property type="term" value="F:lyase activity"/>
    <property type="evidence" value="ECO:0007669"/>
    <property type="project" value="UniProtKB-KW"/>
</dbReference>
<evidence type="ECO:0000256" key="3">
    <source>
        <dbReference type="ARBA" id="ARBA00023239"/>
    </source>
</evidence>
<dbReference type="PANTHER" id="PTHR13522:SF3">
    <property type="entry name" value="U6 SNRNA PHOSPHODIESTERASE 1"/>
    <property type="match status" value="1"/>
</dbReference>
<dbReference type="PANTHER" id="PTHR13522">
    <property type="entry name" value="U6 SNRNA PHOSPHODIESTERASE 1"/>
    <property type="match status" value="1"/>
</dbReference>
<dbReference type="eggNOG" id="KOG3102">
    <property type="taxonomic scope" value="Eukaryota"/>
</dbReference>
<dbReference type="EnsemblMetazoa" id="RPRC006132-RA">
    <property type="protein sequence ID" value="RPRC006132-PA"/>
    <property type="gene ID" value="RPRC006132"/>
</dbReference>
<evidence type="ECO:0000256" key="4">
    <source>
        <dbReference type="ARBA" id="ARBA00023242"/>
    </source>
</evidence>
<dbReference type="FunCoup" id="T1HQ08">
    <property type="interactions" value="397"/>
</dbReference>
<evidence type="ECO:0000256" key="2">
    <source>
        <dbReference type="ARBA" id="ARBA00022801"/>
    </source>
</evidence>
<dbReference type="VEuPathDB" id="VectorBase:RPRC006132"/>
<dbReference type="GO" id="GO:0005634">
    <property type="term" value="C:nucleus"/>
    <property type="evidence" value="ECO:0007669"/>
    <property type="project" value="UniProtKB-SubCell"/>
</dbReference>
<dbReference type="Gene3D" id="3.90.1140.10">
    <property type="entry name" value="Cyclic phosphodiesterase"/>
    <property type="match status" value="1"/>
</dbReference>
<keyword evidence="8" id="KW-1185">Reference proteome</keyword>
<feature type="active site" description="Proton donor/acceptor" evidence="6">
    <location>
        <position position="122"/>
    </location>
</feature>
<evidence type="ECO:0000313" key="8">
    <source>
        <dbReference type="Proteomes" id="UP000015103"/>
    </source>
</evidence>
<comment type="subcellular location">
    <subcellularLocation>
        <location evidence="6">Nucleus</location>
    </subcellularLocation>
</comment>
<comment type="function">
    <text evidence="6">Phosphodiesterase responsible for the U6 snRNA 3' end processing. Acts as an exoribonuclease (RNase) responsible for trimming the poly(U) tract of the last nucleotides in the pre-U6 snRNA molecule, leading to the formation of mature U6 snRNA.</text>
</comment>
<dbReference type="EC" id="3.1.4.-" evidence="6"/>
<name>T1HQ08_RHOPR</name>
<sequence>MFSSLSLLNEYESEEELIENVHPENTSPRLPLPNSFKLVSQEEVKDDPKKHEGRIRSYPHQRGNWNSLIYVPCMRNLVNKSYFAPYLFKHKNRKNGPFDLLRDQIIDLCQPKIEMKKIEEPHISLTRTFILLYHWIDDFVAAVKKSLGIMLRYDVQFDGLKIYCNEERNRTFLAMSVGFGKMEITKSVQLLDKCLSEYKLHPFYNEASFHMSFLWCLGDKKKELEELLPEMNKVFEANLNDSFDVTIPVTRYICKIGNKMYNINLK</sequence>
<dbReference type="HAMAP" id="MF_03040">
    <property type="entry name" value="USB1"/>
    <property type="match status" value="1"/>
</dbReference>
<evidence type="ECO:0000256" key="6">
    <source>
        <dbReference type="HAMAP-Rule" id="MF_03040"/>
    </source>
</evidence>
<dbReference type="InParanoid" id="T1HQ08"/>
<keyword evidence="2 6" id="KW-0378">Hydrolase</keyword>
<evidence type="ECO:0000313" key="7">
    <source>
        <dbReference type="EnsemblMetazoa" id="RPRC006132-PA"/>
    </source>
</evidence>
<accession>T1HQ08</accession>
<dbReference type="GO" id="GO:1990838">
    <property type="term" value="F:poly(U)-specific exoribonuclease activity, producing 3' uridine cyclic phosphate ends"/>
    <property type="evidence" value="ECO:0007669"/>
    <property type="project" value="UniProtKB-UniRule"/>
</dbReference>
<dbReference type="GO" id="GO:0034477">
    <property type="term" value="P:U6 snRNA 3'-end processing"/>
    <property type="evidence" value="ECO:0007669"/>
    <property type="project" value="UniProtKB-UniRule"/>
</dbReference>
<protein>
    <recommendedName>
        <fullName evidence="6">U6 snRNA phosphodiesterase</fullName>
        <ecNumber evidence="6">3.1.4.-</ecNumber>
    </recommendedName>
</protein>
<comment type="catalytic activity">
    <reaction evidence="5">
        <text>a 3'-end uridylyl-uridine-RNA = a 3'-end 2',3'-cyclophospho-uridine-RNA + uridine</text>
        <dbReference type="Rhea" id="RHEA:46052"/>
        <dbReference type="Rhea" id="RHEA-COMP:17384"/>
        <dbReference type="Rhea" id="RHEA-COMP:17385"/>
        <dbReference type="ChEBI" id="CHEBI:16704"/>
        <dbReference type="ChEBI" id="CHEBI:85643"/>
        <dbReference type="ChEBI" id="CHEBI:85644"/>
    </reaction>
    <physiologicalReaction direction="left-to-right" evidence="5">
        <dbReference type="Rhea" id="RHEA:46053"/>
    </physiologicalReaction>
</comment>
<keyword evidence="3" id="KW-0456">Lyase</keyword>
<keyword evidence="1 6" id="KW-0540">Nuclease</keyword>
<dbReference type="STRING" id="13249.T1HQ08"/>
<feature type="active site" description="Proton donor/acceptor" evidence="6">
    <location>
        <position position="210"/>
    </location>
</feature>
<dbReference type="EMBL" id="ACPB03013618">
    <property type="status" value="NOT_ANNOTATED_CDS"/>
    <property type="molecule type" value="Genomic_DNA"/>
</dbReference>
<dbReference type="AlphaFoldDB" id="T1HQ08"/>
<dbReference type="OMA" id="KTVVLQY"/>
<comment type="similarity">
    <text evidence="6">Belongs to the 2H phosphoesterase superfamily. USB1 family.</text>
</comment>
<keyword evidence="4 6" id="KW-0539">Nucleus</keyword>
<organism evidence="7 8">
    <name type="scientific">Rhodnius prolixus</name>
    <name type="common">Triatomid bug</name>
    <dbReference type="NCBI Taxonomy" id="13249"/>
    <lineage>
        <taxon>Eukaryota</taxon>
        <taxon>Metazoa</taxon>
        <taxon>Ecdysozoa</taxon>
        <taxon>Arthropoda</taxon>
        <taxon>Hexapoda</taxon>
        <taxon>Insecta</taxon>
        <taxon>Pterygota</taxon>
        <taxon>Neoptera</taxon>
        <taxon>Paraneoptera</taxon>
        <taxon>Hemiptera</taxon>
        <taxon>Heteroptera</taxon>
        <taxon>Panheteroptera</taxon>
        <taxon>Cimicomorpha</taxon>
        <taxon>Reduviidae</taxon>
        <taxon>Triatominae</taxon>
        <taxon>Rhodnius</taxon>
    </lineage>
</organism>
<evidence type="ECO:0000256" key="5">
    <source>
        <dbReference type="ARBA" id="ARBA00029300"/>
    </source>
</evidence>
<evidence type="ECO:0000256" key="1">
    <source>
        <dbReference type="ARBA" id="ARBA00022722"/>
    </source>
</evidence>
<dbReference type="Pfam" id="PF09749">
    <property type="entry name" value="HVSL"/>
    <property type="match status" value="1"/>
</dbReference>
<dbReference type="InterPro" id="IPR027521">
    <property type="entry name" value="Usb1"/>
</dbReference>
<dbReference type="Proteomes" id="UP000015103">
    <property type="component" value="Unassembled WGS sequence"/>
</dbReference>
<proteinExistence type="inferred from homology"/>
<dbReference type="HOGENOM" id="CLU_057212_2_0_1"/>
<reference evidence="7" key="1">
    <citation type="submission" date="2015-05" db="UniProtKB">
        <authorList>
            <consortium name="EnsemblMetazoa"/>
        </authorList>
    </citation>
    <scope>IDENTIFICATION</scope>
</reference>